<dbReference type="InterPro" id="IPR051932">
    <property type="entry name" value="Bact_StressResp_Reg"/>
</dbReference>
<reference evidence="2" key="1">
    <citation type="journal article" date="2014" name="Gene">
        <title>Genome-guided analysis of transformation efficiency and carbon dioxide assimilation by Moorella thermoacetica Y72.</title>
        <authorList>
            <person name="Tsukahara K."/>
            <person name="Kita A."/>
            <person name="Nakashimada Y."/>
            <person name="Hoshino T."/>
            <person name="Murakami K."/>
        </authorList>
    </citation>
    <scope>NUCLEOTIDE SEQUENCE [LARGE SCALE GENOMIC DNA]</scope>
    <source>
        <strain evidence="2">Y72</strain>
    </source>
</reference>
<dbReference type="PROSITE" id="PS50801">
    <property type="entry name" value="STAS"/>
    <property type="match status" value="1"/>
</dbReference>
<proteinExistence type="predicted"/>
<dbReference type="InterPro" id="IPR002645">
    <property type="entry name" value="STAS_dom"/>
</dbReference>
<dbReference type="InterPro" id="IPR036513">
    <property type="entry name" value="STAS_dom_sf"/>
</dbReference>
<dbReference type="EMBL" id="DF238840">
    <property type="protein sequence ID" value="GAF27250.1"/>
    <property type="molecule type" value="Genomic_DNA"/>
</dbReference>
<evidence type="ECO:0000313" key="2">
    <source>
        <dbReference type="EMBL" id="GAF27250.1"/>
    </source>
</evidence>
<name>A0A0S6UE40_NEOTH</name>
<dbReference type="Pfam" id="PF01740">
    <property type="entry name" value="STAS"/>
    <property type="match status" value="1"/>
</dbReference>
<dbReference type="RefSeq" id="WP_025774995.1">
    <property type="nucleotide sequence ID" value="NZ_DF238840.1"/>
</dbReference>
<dbReference type="AlphaFoldDB" id="A0A0S6UE40"/>
<evidence type="ECO:0000259" key="1">
    <source>
        <dbReference type="PROSITE" id="PS50801"/>
    </source>
</evidence>
<dbReference type="PANTHER" id="PTHR33745">
    <property type="entry name" value="RSBT ANTAGONIST PROTEIN RSBS-RELATED"/>
    <property type="match status" value="1"/>
</dbReference>
<gene>
    <name evidence="2" type="ORF">MTY_2591</name>
</gene>
<dbReference type="Proteomes" id="UP000063718">
    <property type="component" value="Unassembled WGS sequence"/>
</dbReference>
<dbReference type="SUPFAM" id="SSF52091">
    <property type="entry name" value="SpoIIaa-like"/>
    <property type="match status" value="1"/>
</dbReference>
<dbReference type="Gene3D" id="3.30.750.24">
    <property type="entry name" value="STAS domain"/>
    <property type="match status" value="1"/>
</dbReference>
<feature type="domain" description="STAS" evidence="1">
    <location>
        <begin position="3"/>
        <end position="114"/>
    </location>
</feature>
<accession>A0A0S6UE40</accession>
<sequence>MSSRVPILKVDDYWVVAIEETLHDQSVIQFKEELLHNITGVAGKGLIIDISALEVVDSFVTRVLIEISRLAGLLGLPFVLTGIKPAVAITLTEMGLDLRDMATALNLQKGLDKLKNLARMEQR</sequence>
<protein>
    <submittedName>
        <fullName evidence="2">Anti-anti-sigma regulatory factor</fullName>
    </submittedName>
</protein>
<organism evidence="2">
    <name type="scientific">Moorella thermoacetica Y72</name>
    <dbReference type="NCBI Taxonomy" id="1325331"/>
    <lineage>
        <taxon>Bacteria</taxon>
        <taxon>Bacillati</taxon>
        <taxon>Bacillota</taxon>
        <taxon>Clostridia</taxon>
        <taxon>Neomoorellales</taxon>
        <taxon>Neomoorellaceae</taxon>
        <taxon>Neomoorella</taxon>
    </lineage>
</organism>
<dbReference type="PANTHER" id="PTHR33745:SF1">
    <property type="entry name" value="RSBT ANTAGONIST PROTEIN RSBS"/>
    <property type="match status" value="1"/>
</dbReference>